<dbReference type="InterPro" id="IPR009008">
    <property type="entry name" value="Val/Leu/Ile-tRNA-synth_edit"/>
</dbReference>
<dbReference type="SUPFAM" id="SSF50677">
    <property type="entry name" value="ValRS/IleRS/LeuRS editing domain"/>
    <property type="match status" value="1"/>
</dbReference>
<dbReference type="GO" id="GO:0032543">
    <property type="term" value="P:mitochondrial translation"/>
    <property type="evidence" value="ECO:0007669"/>
    <property type="project" value="TreeGrafter"/>
</dbReference>
<sequence>MNEALKVIKSTLRLPSSKFPPRPPPEALARYVSRQDDLYAWQLRERPAHSHETFTLHDGPPYANGELHVGHALNKITKDIICRTKLAEGKRINYVPGWDCHGLPIELKAFEKHGWERGSGVDPVKIRGAARGFAEKAVEKQMKGFRSWGIMADWDNHWKTMDRDFELRQLAVFKAMAEHGLIVRRHKPVYWSPSSQTALAEAEVERDEHTSTAALVKFRIPAIIGGSAEPVHAVIWTTTPWTLPANQAIAIHRDFKYLLVRSVKHDNLIVAHSRLVYLNEQLDEEVEVLKVLKSEDLLECTYSGLSQFGEEALNRPIIHADFVTADEGTGLVHCAPGHGGDDFEALQHHIKSGRVIIKTPVNDKGEFTEAASPNNPSLLAGKFIFKEGNKAVLDLLRSENALITSYDLKHKYPVDWRTKQPIMIRATAQWFADISKIKEDVVKSLENVTFRPESGKSRLKSFVENRSEWCISRQRAWGVPIPAIYHKETNEAVLTAQSIDHIIGVIKERGIDRWWSDAPNDPAWVVPGLPAGDYVRGKDTMDVWFDSGTSWSLMSELNNRPSQNQALADVYLEGSDQHRGWFQSSVLTNIAYQKATNPTALAHAPFKQLVTHGFTLDGEGKKMSKSIGNVVNPDQIITGLVPQSAKASKKGRVLHPLGPDALRLWAATGDWTTDVVISEKVVTNVHKSLDKYRVTMKVLLGMLSDCDPRSLVPADEVPLDGSYLDRIAIYQLYVVVLKVREAMQNYEFHKALAAINEWLARDVSAFYLESIKDQIYCGKANDLDRIACQRVLYHIFCQFQHMLGPITPLLIEETYDFTPEAIKQKAGHPLKRVWNPLPNEWDDTRSNNDINWIMAVNSAVKAAQEEARAEKLMGQSLACDVVIELNHDHSLLFFEPAFWSQLMVVSDVRVTVNGVLQNEDFARFINNAETEEERQIVRAACAMQFQNSINGQKHTWTKCREVEYPDREYPEIMACVFVTSPAKEKCARCWRYLAEKSGREDFPPVCERCEEVLTGPLEPGVWTTLRARFDDCGGA</sequence>
<evidence type="ECO:0000256" key="4">
    <source>
        <dbReference type="ARBA" id="ARBA00022598"/>
    </source>
</evidence>
<dbReference type="InterPro" id="IPR009080">
    <property type="entry name" value="tRNAsynth_Ia_anticodon-bd"/>
</dbReference>
<dbReference type="Pfam" id="PF08264">
    <property type="entry name" value="Anticodon_1"/>
    <property type="match status" value="1"/>
</dbReference>
<dbReference type="InterPro" id="IPR013155">
    <property type="entry name" value="M/V/L/I-tRNA-synth_anticd-bd"/>
</dbReference>
<dbReference type="Pfam" id="PF00133">
    <property type="entry name" value="tRNA-synt_1"/>
    <property type="match status" value="1"/>
</dbReference>
<dbReference type="Gene3D" id="3.90.740.10">
    <property type="entry name" value="Valyl/Leucyl/Isoleucyl-tRNA synthetase, editing domain"/>
    <property type="match status" value="1"/>
</dbReference>
<evidence type="ECO:0000256" key="8">
    <source>
        <dbReference type="ARBA" id="ARBA00023146"/>
    </source>
</evidence>
<accession>A0AAN8F7C3</accession>
<comment type="catalytic activity">
    <reaction evidence="10">
        <text>tRNA(Ile) + L-isoleucine + ATP = L-isoleucyl-tRNA(Ile) + AMP + diphosphate</text>
        <dbReference type="Rhea" id="RHEA:11060"/>
        <dbReference type="Rhea" id="RHEA-COMP:9666"/>
        <dbReference type="Rhea" id="RHEA-COMP:9695"/>
        <dbReference type="ChEBI" id="CHEBI:30616"/>
        <dbReference type="ChEBI" id="CHEBI:33019"/>
        <dbReference type="ChEBI" id="CHEBI:58045"/>
        <dbReference type="ChEBI" id="CHEBI:78442"/>
        <dbReference type="ChEBI" id="CHEBI:78528"/>
        <dbReference type="ChEBI" id="CHEBI:456215"/>
        <dbReference type="EC" id="6.1.1.5"/>
    </reaction>
</comment>
<evidence type="ECO:0000256" key="7">
    <source>
        <dbReference type="ARBA" id="ARBA00022917"/>
    </source>
</evidence>
<dbReference type="CDD" id="cd07960">
    <property type="entry name" value="Anticodon_Ia_Ile_BEm"/>
    <property type="match status" value="1"/>
</dbReference>
<dbReference type="EC" id="6.1.1.5" evidence="3"/>
<keyword evidence="7 12" id="KW-0648">Protein biosynthesis</keyword>
<organism evidence="15 16">
    <name type="scientific">Knufia fluminis</name>
    <dbReference type="NCBI Taxonomy" id="191047"/>
    <lineage>
        <taxon>Eukaryota</taxon>
        <taxon>Fungi</taxon>
        <taxon>Dikarya</taxon>
        <taxon>Ascomycota</taxon>
        <taxon>Pezizomycotina</taxon>
        <taxon>Eurotiomycetes</taxon>
        <taxon>Chaetothyriomycetidae</taxon>
        <taxon>Chaetothyriales</taxon>
        <taxon>Trichomeriaceae</taxon>
        <taxon>Knufia</taxon>
    </lineage>
</organism>
<dbReference type="GO" id="GO:0000049">
    <property type="term" value="F:tRNA binding"/>
    <property type="evidence" value="ECO:0007669"/>
    <property type="project" value="InterPro"/>
</dbReference>
<evidence type="ECO:0000313" key="16">
    <source>
        <dbReference type="Proteomes" id="UP001316803"/>
    </source>
</evidence>
<keyword evidence="4 12" id="KW-0436">Ligase</keyword>
<dbReference type="InterPro" id="IPR014729">
    <property type="entry name" value="Rossmann-like_a/b/a_fold"/>
</dbReference>
<dbReference type="Proteomes" id="UP001316803">
    <property type="component" value="Unassembled WGS sequence"/>
</dbReference>
<keyword evidence="8 12" id="KW-0030">Aminoacyl-tRNA synthetase</keyword>
<keyword evidence="6 12" id="KW-0067">ATP-binding</keyword>
<comment type="caution">
    <text evidence="15">The sequence shown here is derived from an EMBL/GenBank/DDBJ whole genome shotgun (WGS) entry which is preliminary data.</text>
</comment>
<evidence type="ECO:0000256" key="5">
    <source>
        <dbReference type="ARBA" id="ARBA00022741"/>
    </source>
</evidence>
<evidence type="ECO:0000256" key="12">
    <source>
        <dbReference type="RuleBase" id="RU363035"/>
    </source>
</evidence>
<dbReference type="Gene3D" id="1.10.730.20">
    <property type="match status" value="1"/>
</dbReference>
<gene>
    <name evidence="15" type="primary">ISM1</name>
    <name evidence="15" type="ORF">OHC33_006329</name>
</gene>
<evidence type="ECO:0000256" key="1">
    <source>
        <dbReference type="ARBA" id="ARBA00004173"/>
    </source>
</evidence>
<dbReference type="GO" id="GO:0004822">
    <property type="term" value="F:isoleucine-tRNA ligase activity"/>
    <property type="evidence" value="ECO:0007669"/>
    <property type="project" value="UniProtKB-EC"/>
</dbReference>
<dbReference type="AlphaFoldDB" id="A0AAN8F7C3"/>
<feature type="domain" description="Aminoacyl-tRNA synthetase class Ia" evidence="13">
    <location>
        <begin position="39"/>
        <end position="677"/>
    </location>
</feature>
<dbReference type="NCBIfam" id="TIGR00392">
    <property type="entry name" value="ileS"/>
    <property type="match status" value="1"/>
</dbReference>
<evidence type="ECO:0000256" key="11">
    <source>
        <dbReference type="ARBA" id="ARBA00068280"/>
    </source>
</evidence>
<dbReference type="GO" id="GO:0002161">
    <property type="term" value="F:aminoacyl-tRNA deacylase activity"/>
    <property type="evidence" value="ECO:0007669"/>
    <property type="project" value="InterPro"/>
</dbReference>
<keyword evidence="16" id="KW-1185">Reference proteome</keyword>
<dbReference type="SUPFAM" id="SSF47323">
    <property type="entry name" value="Anticodon-binding domain of a subclass of class I aminoacyl-tRNA synthetases"/>
    <property type="match status" value="1"/>
</dbReference>
<name>A0AAN8F7C3_9EURO</name>
<dbReference type="InterPro" id="IPR002301">
    <property type="entry name" value="Ile-tRNA-ligase"/>
</dbReference>
<evidence type="ECO:0000256" key="6">
    <source>
        <dbReference type="ARBA" id="ARBA00022840"/>
    </source>
</evidence>
<dbReference type="InterPro" id="IPR033708">
    <property type="entry name" value="Anticodon_Ile_BEm"/>
</dbReference>
<reference evidence="15 16" key="1">
    <citation type="submission" date="2022-12" db="EMBL/GenBank/DDBJ databases">
        <title>Genomic features and morphological characterization of a novel Knufia sp. strain isolated from spacecraft assembly facility.</title>
        <authorList>
            <person name="Teixeira M."/>
            <person name="Chander A.M."/>
            <person name="Stajich J.E."/>
            <person name="Venkateswaran K."/>
        </authorList>
    </citation>
    <scope>NUCLEOTIDE SEQUENCE [LARGE SCALE GENOMIC DNA]</scope>
    <source>
        <strain evidence="15 16">FJI-L2-BK-P2</strain>
    </source>
</reference>
<dbReference type="Gene3D" id="3.40.50.620">
    <property type="entry name" value="HUPs"/>
    <property type="match status" value="2"/>
</dbReference>
<evidence type="ECO:0000256" key="10">
    <source>
        <dbReference type="ARBA" id="ARBA00048359"/>
    </source>
</evidence>
<protein>
    <recommendedName>
        <fullName evidence="11">Isoleucine--tRNA ligase, mitochondrial</fullName>
        <ecNumber evidence="3">6.1.1.5</ecNumber>
    </recommendedName>
    <alternativeName>
        <fullName evidence="9">Isoleucyl-tRNA synthetase</fullName>
    </alternativeName>
</protein>
<evidence type="ECO:0000256" key="2">
    <source>
        <dbReference type="ARBA" id="ARBA00005594"/>
    </source>
</evidence>
<dbReference type="PANTHER" id="PTHR42765">
    <property type="entry name" value="SOLEUCYL-TRNA SYNTHETASE"/>
    <property type="match status" value="1"/>
</dbReference>
<proteinExistence type="inferred from homology"/>
<comment type="subcellular location">
    <subcellularLocation>
        <location evidence="1">Mitochondrion</location>
    </subcellularLocation>
</comment>
<dbReference type="InterPro" id="IPR050081">
    <property type="entry name" value="Ile-tRNA_ligase"/>
</dbReference>
<dbReference type="FunFam" id="3.40.50.620:FF:000111">
    <property type="entry name" value="Mitochondrial isoleucyl-tRNA synthetase"/>
    <property type="match status" value="1"/>
</dbReference>
<evidence type="ECO:0000256" key="9">
    <source>
        <dbReference type="ARBA" id="ARBA00032665"/>
    </source>
</evidence>
<dbReference type="GO" id="GO:0005739">
    <property type="term" value="C:mitochondrion"/>
    <property type="evidence" value="ECO:0007669"/>
    <property type="project" value="UniProtKB-SubCell"/>
</dbReference>
<dbReference type="Gene3D" id="1.10.10.830">
    <property type="entry name" value="Ile-tRNA synthetase CP2 domain-like"/>
    <property type="match status" value="1"/>
</dbReference>
<dbReference type="GO" id="GO:0006428">
    <property type="term" value="P:isoleucyl-tRNA aminoacylation"/>
    <property type="evidence" value="ECO:0007669"/>
    <property type="project" value="InterPro"/>
</dbReference>
<dbReference type="SUPFAM" id="SSF52374">
    <property type="entry name" value="Nucleotidylyl transferase"/>
    <property type="match status" value="1"/>
</dbReference>
<dbReference type="GO" id="GO:0005524">
    <property type="term" value="F:ATP binding"/>
    <property type="evidence" value="ECO:0007669"/>
    <property type="project" value="UniProtKB-KW"/>
</dbReference>
<evidence type="ECO:0000259" key="13">
    <source>
        <dbReference type="Pfam" id="PF00133"/>
    </source>
</evidence>
<evidence type="ECO:0000313" key="15">
    <source>
        <dbReference type="EMBL" id="KAK5952736.1"/>
    </source>
</evidence>
<comment type="similarity">
    <text evidence="2 12">Belongs to the class-I aminoacyl-tRNA synthetase family.</text>
</comment>
<dbReference type="PANTHER" id="PTHR42765:SF1">
    <property type="entry name" value="ISOLEUCINE--TRNA LIGASE, MITOCHONDRIAL"/>
    <property type="match status" value="1"/>
</dbReference>
<dbReference type="PRINTS" id="PR00984">
    <property type="entry name" value="TRNASYNTHILE"/>
</dbReference>
<dbReference type="EMBL" id="JAKLMC020000014">
    <property type="protein sequence ID" value="KAK5952736.1"/>
    <property type="molecule type" value="Genomic_DNA"/>
</dbReference>
<dbReference type="InterPro" id="IPR002300">
    <property type="entry name" value="aa-tRNA-synth_Ia"/>
</dbReference>
<dbReference type="PROSITE" id="PS00178">
    <property type="entry name" value="AA_TRNA_LIGASE_I"/>
    <property type="match status" value="1"/>
</dbReference>
<keyword evidence="5 12" id="KW-0547">Nucleotide-binding</keyword>
<evidence type="ECO:0000256" key="3">
    <source>
        <dbReference type="ARBA" id="ARBA00013165"/>
    </source>
</evidence>
<feature type="domain" description="Methionyl/Valyl/Leucyl/Isoleucyl-tRNA synthetase anticodon-binding" evidence="14">
    <location>
        <begin position="725"/>
        <end position="882"/>
    </location>
</feature>
<evidence type="ECO:0000259" key="14">
    <source>
        <dbReference type="Pfam" id="PF08264"/>
    </source>
</evidence>
<dbReference type="InterPro" id="IPR001412">
    <property type="entry name" value="aa-tRNA-synth_I_CS"/>
</dbReference>